<accession>A0A345E4V9</accession>
<dbReference type="Proteomes" id="UP000253273">
    <property type="component" value="Chromosome"/>
</dbReference>
<organism evidence="1 2">
    <name type="scientific">Haloplanus rubicundus</name>
    <dbReference type="NCBI Taxonomy" id="1547898"/>
    <lineage>
        <taxon>Archaea</taxon>
        <taxon>Methanobacteriati</taxon>
        <taxon>Methanobacteriota</taxon>
        <taxon>Stenosarchaea group</taxon>
        <taxon>Halobacteria</taxon>
        <taxon>Halobacteriales</taxon>
        <taxon>Haloferacaceae</taxon>
        <taxon>Haloplanus</taxon>
    </lineage>
</organism>
<dbReference type="EMBL" id="CP031150">
    <property type="protein sequence ID" value="AXG07231.1"/>
    <property type="molecule type" value="Genomic_DNA"/>
</dbReference>
<dbReference type="AlphaFoldDB" id="A0A345E4V9"/>
<dbReference type="OrthoDB" id="235242at2157"/>
<dbReference type="GeneID" id="37284283"/>
<sequence length="92" mass="11167">MRTLREVNRQLLKAIEAPPDTGEEERLDRLAASFWARTRHEEYPLDPGSLCRLRYKLRRIAERTHEERARHLWRARELLDEYAAEHPPRRHT</sequence>
<dbReference type="InterPro" id="IPR055975">
    <property type="entry name" value="DUF7553"/>
</dbReference>
<keyword evidence="2" id="KW-1185">Reference proteome</keyword>
<proteinExistence type="predicted"/>
<reference evidence="1 2" key="1">
    <citation type="submission" date="2018-07" db="EMBL/GenBank/DDBJ databases">
        <title>Genome sequences of Haloplanus sp. CBA1113.</title>
        <authorList>
            <person name="Kim Y.B."/>
            <person name="Roh S.W."/>
        </authorList>
    </citation>
    <scope>NUCLEOTIDE SEQUENCE [LARGE SCALE GENOMIC DNA]</scope>
    <source>
        <strain evidence="1 2">CBA1113</strain>
    </source>
</reference>
<dbReference type="KEGG" id="haj:DU500_12820"/>
<protein>
    <submittedName>
        <fullName evidence="1">Uncharacterized protein</fullName>
    </submittedName>
</protein>
<name>A0A345E4V9_9EURY</name>
<evidence type="ECO:0000313" key="1">
    <source>
        <dbReference type="EMBL" id="AXG07231.1"/>
    </source>
</evidence>
<dbReference type="RefSeq" id="WP_114586363.1">
    <property type="nucleotide sequence ID" value="NZ_CP031150.1"/>
</dbReference>
<evidence type="ECO:0000313" key="2">
    <source>
        <dbReference type="Proteomes" id="UP000253273"/>
    </source>
</evidence>
<dbReference type="Pfam" id="PF24430">
    <property type="entry name" value="DUF7553"/>
    <property type="match status" value="1"/>
</dbReference>
<gene>
    <name evidence="1" type="ORF">DU500_12820</name>
</gene>